<dbReference type="GeneID" id="90839058"/>
<reference evidence="2 5" key="1">
    <citation type="journal article" date="2015" name="Int. J. Syst. Evol. Microbiol.">
        <title>Exiguobacterium enclense sp. nov., isolated from sediment.</title>
        <authorList>
            <person name="Dastager S.G."/>
            <person name="Mawlankar R."/>
            <person name="Sonalkar V.V."/>
            <person name="Thorat M.N."/>
            <person name="Mual P."/>
            <person name="Verma A."/>
            <person name="Krishnamurthi S."/>
            <person name="Tang S.K."/>
            <person name="Li W.J."/>
        </authorList>
    </citation>
    <scope>NUCLEOTIDE SEQUENCE [LARGE SCALE GENOMIC DNA]</scope>
    <source>
        <strain evidence="2 5">NIO-1109</strain>
    </source>
</reference>
<reference evidence="3 6" key="2">
    <citation type="journal article" date="2016" name="Front. Microbiol.">
        <title>Genomic Resource of Rice Seed Associated Bacteria.</title>
        <authorList>
            <person name="Midha S."/>
            <person name="Bansal K."/>
            <person name="Sharma S."/>
            <person name="Kumar N."/>
            <person name="Patil P.P."/>
            <person name="Chaudhry V."/>
            <person name="Patil P.B."/>
        </authorList>
    </citation>
    <scope>NUCLEOTIDE SEQUENCE [LARGE SCALE GENOMIC DNA]</scope>
    <source>
        <strain evidence="3 6">RSA11</strain>
    </source>
</reference>
<name>A0A0V8GDG9_9BACL</name>
<evidence type="ECO:0000313" key="5">
    <source>
        <dbReference type="Proteomes" id="UP000053797"/>
    </source>
</evidence>
<dbReference type="Gene3D" id="3.40.630.30">
    <property type="match status" value="1"/>
</dbReference>
<dbReference type="EMBL" id="LNQL01000005">
    <property type="protein sequence ID" value="KSU48218.1"/>
    <property type="molecule type" value="Genomic_DNA"/>
</dbReference>
<dbReference type="InterPro" id="IPR000182">
    <property type="entry name" value="GNAT_dom"/>
</dbReference>
<evidence type="ECO:0000313" key="7">
    <source>
        <dbReference type="Proteomes" id="UP001387110"/>
    </source>
</evidence>
<sequence length="186" mass="21865">MLKQRELSDCADLFELMQHQDVYPYVRQKTRYFDEFLFTTKQAIEEEERGEIVSRTILDEFDQPIGTISLLDIEGQYGFLGTWLGKPYHGKGYNHLAKEAFFSELFFELGYESVFMKIRKSNIRSQKAAEKLPYAFCADELRPALLEQLNAGETQFTLYEVSKSSFHMYIHGRELETLYDHQQLEA</sequence>
<dbReference type="EMBL" id="JBAWKY010000005">
    <property type="protein sequence ID" value="MEI4463526.1"/>
    <property type="molecule type" value="Genomic_DNA"/>
</dbReference>
<gene>
    <name evidence="2" type="ORF">AS033_13870</name>
    <name evidence="3" type="ORF">RSA11_14935</name>
    <name evidence="4" type="ORF">SZL87_13950</name>
</gene>
<dbReference type="RefSeq" id="WP_023467300.1">
    <property type="nucleotide sequence ID" value="NZ_FMYN01000005.1"/>
</dbReference>
<protein>
    <submittedName>
        <fullName evidence="2">Alanine acetyltransferase</fullName>
    </submittedName>
    <submittedName>
        <fullName evidence="4">GNAT family N-acetyltransferase</fullName>
    </submittedName>
</protein>
<comment type="caution">
    <text evidence="2">The sequence shown here is derived from an EMBL/GenBank/DDBJ whole genome shotgun (WGS) entry which is preliminary data.</text>
</comment>
<dbReference type="GO" id="GO:0016747">
    <property type="term" value="F:acyltransferase activity, transferring groups other than amino-acyl groups"/>
    <property type="evidence" value="ECO:0007669"/>
    <property type="project" value="InterPro"/>
</dbReference>
<evidence type="ECO:0000259" key="1">
    <source>
        <dbReference type="Pfam" id="PF13302"/>
    </source>
</evidence>
<dbReference type="InterPro" id="IPR016181">
    <property type="entry name" value="Acyl_CoA_acyltransferase"/>
</dbReference>
<reference evidence="4 7" key="3">
    <citation type="submission" date="2023-12" db="EMBL/GenBank/DDBJ databases">
        <authorList>
            <person name="Easwaran N."/>
            <person name="Lazarus H.P.S."/>
        </authorList>
    </citation>
    <scope>NUCLEOTIDE SEQUENCE [LARGE SCALE GENOMIC DNA]</scope>
    <source>
        <strain evidence="4 7">VIT-2023</strain>
    </source>
</reference>
<evidence type="ECO:0000313" key="2">
    <source>
        <dbReference type="EMBL" id="KSU48218.1"/>
    </source>
</evidence>
<evidence type="ECO:0000313" key="3">
    <source>
        <dbReference type="EMBL" id="KTR25515.1"/>
    </source>
</evidence>
<feature type="domain" description="N-acetyltransferase" evidence="1">
    <location>
        <begin position="5"/>
        <end position="132"/>
    </location>
</feature>
<evidence type="ECO:0000313" key="4">
    <source>
        <dbReference type="EMBL" id="MEI4463526.1"/>
    </source>
</evidence>
<dbReference type="OrthoDB" id="2352097at2"/>
<dbReference type="PANTHER" id="PTHR43792:SF1">
    <property type="entry name" value="N-ACETYLTRANSFERASE DOMAIN-CONTAINING PROTEIN"/>
    <property type="match status" value="1"/>
</dbReference>
<evidence type="ECO:0000313" key="6">
    <source>
        <dbReference type="Proteomes" id="UP000072605"/>
    </source>
</evidence>
<keyword evidence="2" id="KW-0808">Transferase</keyword>
<dbReference type="PANTHER" id="PTHR43792">
    <property type="entry name" value="GNAT FAMILY, PUTATIVE (AFU_ORTHOLOGUE AFUA_3G00765)-RELATED-RELATED"/>
    <property type="match status" value="1"/>
</dbReference>
<dbReference type="AlphaFoldDB" id="A0A0V8GDG9"/>
<keyword evidence="7" id="KW-1185">Reference proteome</keyword>
<dbReference type="Proteomes" id="UP000072605">
    <property type="component" value="Unassembled WGS sequence"/>
</dbReference>
<dbReference type="SUPFAM" id="SSF55729">
    <property type="entry name" value="Acyl-CoA N-acyltransferases (Nat)"/>
    <property type="match status" value="1"/>
</dbReference>
<accession>A0A0V8GDG9</accession>
<dbReference type="EMBL" id="LDQV01000036">
    <property type="protein sequence ID" value="KTR25515.1"/>
    <property type="molecule type" value="Genomic_DNA"/>
</dbReference>
<dbReference type="Proteomes" id="UP000053797">
    <property type="component" value="Unassembled WGS sequence"/>
</dbReference>
<proteinExistence type="predicted"/>
<dbReference type="Proteomes" id="UP001387110">
    <property type="component" value="Unassembled WGS sequence"/>
</dbReference>
<organism evidence="2 5">
    <name type="scientific">Exiguobacterium indicum</name>
    <dbReference type="NCBI Taxonomy" id="296995"/>
    <lineage>
        <taxon>Bacteria</taxon>
        <taxon>Bacillati</taxon>
        <taxon>Bacillota</taxon>
        <taxon>Bacilli</taxon>
        <taxon>Bacillales</taxon>
        <taxon>Bacillales Family XII. Incertae Sedis</taxon>
        <taxon>Exiguobacterium</taxon>
    </lineage>
</organism>
<dbReference type="Pfam" id="PF13302">
    <property type="entry name" value="Acetyltransf_3"/>
    <property type="match status" value="1"/>
</dbReference>
<dbReference type="InterPro" id="IPR051531">
    <property type="entry name" value="N-acetyltransferase"/>
</dbReference>